<feature type="region of interest" description="Disordered" evidence="1">
    <location>
        <begin position="185"/>
        <end position="205"/>
    </location>
</feature>
<keyword evidence="3" id="KW-1185">Reference proteome</keyword>
<evidence type="ECO:0000313" key="3">
    <source>
        <dbReference type="Proteomes" id="UP000266841"/>
    </source>
</evidence>
<dbReference type="AlphaFoldDB" id="K0RZG8"/>
<evidence type="ECO:0000313" key="2">
    <source>
        <dbReference type="EMBL" id="EJK58465.1"/>
    </source>
</evidence>
<feature type="region of interest" description="Disordered" evidence="1">
    <location>
        <begin position="81"/>
        <end position="147"/>
    </location>
</feature>
<dbReference type="Proteomes" id="UP000266841">
    <property type="component" value="Unassembled WGS sequence"/>
</dbReference>
<feature type="compositionally biased region" description="Basic and acidic residues" evidence="1">
    <location>
        <begin position="15"/>
        <end position="29"/>
    </location>
</feature>
<feature type="region of interest" description="Disordered" evidence="1">
    <location>
        <begin position="1"/>
        <end position="49"/>
    </location>
</feature>
<comment type="caution">
    <text evidence="2">The sequence shown here is derived from an EMBL/GenBank/DDBJ whole genome shotgun (WGS) entry which is preliminary data.</text>
</comment>
<reference evidence="2 3" key="1">
    <citation type="journal article" date="2012" name="Genome Biol.">
        <title>Genome and low-iron response of an oceanic diatom adapted to chronic iron limitation.</title>
        <authorList>
            <person name="Lommer M."/>
            <person name="Specht M."/>
            <person name="Roy A.S."/>
            <person name="Kraemer L."/>
            <person name="Andreson R."/>
            <person name="Gutowska M.A."/>
            <person name="Wolf J."/>
            <person name="Bergner S.V."/>
            <person name="Schilhabel M.B."/>
            <person name="Klostermeier U.C."/>
            <person name="Beiko R.G."/>
            <person name="Rosenstiel P."/>
            <person name="Hippler M."/>
            <person name="Laroche J."/>
        </authorList>
    </citation>
    <scope>NUCLEOTIDE SEQUENCE [LARGE SCALE GENOMIC DNA]</scope>
    <source>
        <strain evidence="2 3">CCMP1005</strain>
    </source>
</reference>
<evidence type="ECO:0000256" key="1">
    <source>
        <dbReference type="SAM" id="MobiDB-lite"/>
    </source>
</evidence>
<name>K0RZG8_THAOC</name>
<proteinExistence type="predicted"/>
<sequence length="205" mass="22162">MTPSFPSALHRGAARRKDEVNTKERDRSSPRGAFEGKASPSAPPPSARNWTKVARALQLALDRRSSAGLWRGRVEVKRRTAAADGSREIFAAGRNPATTRDTLARRGEARPAPIRSTECNENEGVRRGAARRGRMTLRPGRQRPSSALPPFMRCCLTKLLARLATSSSSMPAYGLLRCGGWVGTDESDRPSSGLAGRASRRAGLA</sequence>
<gene>
    <name evidence="2" type="ORF">THAOC_21406</name>
</gene>
<protein>
    <submittedName>
        <fullName evidence="2">Uncharacterized protein</fullName>
    </submittedName>
</protein>
<accession>K0RZG8</accession>
<dbReference type="EMBL" id="AGNL01025153">
    <property type="protein sequence ID" value="EJK58465.1"/>
    <property type="molecule type" value="Genomic_DNA"/>
</dbReference>
<feature type="compositionally biased region" description="Low complexity" evidence="1">
    <location>
        <begin position="191"/>
        <end position="205"/>
    </location>
</feature>
<organism evidence="2 3">
    <name type="scientific">Thalassiosira oceanica</name>
    <name type="common">Marine diatom</name>
    <dbReference type="NCBI Taxonomy" id="159749"/>
    <lineage>
        <taxon>Eukaryota</taxon>
        <taxon>Sar</taxon>
        <taxon>Stramenopiles</taxon>
        <taxon>Ochrophyta</taxon>
        <taxon>Bacillariophyta</taxon>
        <taxon>Coscinodiscophyceae</taxon>
        <taxon>Thalassiosirophycidae</taxon>
        <taxon>Thalassiosirales</taxon>
        <taxon>Thalassiosiraceae</taxon>
        <taxon>Thalassiosira</taxon>
    </lineage>
</organism>